<keyword evidence="2" id="KW-1185">Reference proteome</keyword>
<proteinExistence type="predicted"/>
<name>A0AAN9UV29_9PEZI</name>
<comment type="caution">
    <text evidence="1">The sequence shown here is derived from an EMBL/GenBank/DDBJ whole genome shotgun (WGS) entry which is preliminary data.</text>
</comment>
<sequence length="140" mass="15960">MPSQEASHWEFFPILSDKKRESISLVENLDSNVPKSPQTTSLMQVPSDLLWKIWRTFSAKHFGSLMTWLLERLQDMSKSPMLTLLSKGSLGLQADYILHQVSTRASGLFRLTKVKTQPWCIPLLSSGRLSARHMDANLYP</sequence>
<organism evidence="1 2">
    <name type="scientific">Diatrype stigma</name>
    <dbReference type="NCBI Taxonomy" id="117547"/>
    <lineage>
        <taxon>Eukaryota</taxon>
        <taxon>Fungi</taxon>
        <taxon>Dikarya</taxon>
        <taxon>Ascomycota</taxon>
        <taxon>Pezizomycotina</taxon>
        <taxon>Sordariomycetes</taxon>
        <taxon>Xylariomycetidae</taxon>
        <taxon>Xylariales</taxon>
        <taxon>Diatrypaceae</taxon>
        <taxon>Diatrype</taxon>
    </lineage>
</organism>
<protein>
    <submittedName>
        <fullName evidence="1">Uncharacterized protein</fullName>
    </submittedName>
</protein>
<accession>A0AAN9UV29</accession>
<gene>
    <name evidence="1" type="ORF">SLS62_001882</name>
</gene>
<dbReference type="EMBL" id="JAKJXP020000009">
    <property type="protein sequence ID" value="KAK7755940.1"/>
    <property type="molecule type" value="Genomic_DNA"/>
</dbReference>
<evidence type="ECO:0000313" key="2">
    <source>
        <dbReference type="Proteomes" id="UP001320420"/>
    </source>
</evidence>
<reference evidence="1 2" key="1">
    <citation type="submission" date="2024-02" db="EMBL/GenBank/DDBJ databases">
        <title>De novo assembly and annotation of 12 fungi associated with fruit tree decline syndrome in Ontario, Canada.</title>
        <authorList>
            <person name="Sulman M."/>
            <person name="Ellouze W."/>
            <person name="Ilyukhin E."/>
        </authorList>
    </citation>
    <scope>NUCLEOTIDE SEQUENCE [LARGE SCALE GENOMIC DNA]</scope>
    <source>
        <strain evidence="1 2">M11/M66-122</strain>
    </source>
</reference>
<evidence type="ECO:0000313" key="1">
    <source>
        <dbReference type="EMBL" id="KAK7755940.1"/>
    </source>
</evidence>
<dbReference type="Proteomes" id="UP001320420">
    <property type="component" value="Unassembled WGS sequence"/>
</dbReference>
<dbReference type="AlphaFoldDB" id="A0AAN9UV29"/>